<gene>
    <name evidence="3" type="primary">ABHD12B</name>
    <name evidence="3" type="ORF">Q8F55_000256</name>
</gene>
<keyword evidence="1" id="KW-0472">Membrane</keyword>
<protein>
    <submittedName>
        <fullName evidence="3">Protein abhd12b</fullName>
        <ecNumber evidence="3">3.1.1.23</ecNumber>
    </submittedName>
</protein>
<feature type="transmembrane region" description="Helical" evidence="1">
    <location>
        <begin position="21"/>
        <end position="46"/>
    </location>
</feature>
<dbReference type="Gene3D" id="3.40.50.1820">
    <property type="entry name" value="alpha/beta hydrolase"/>
    <property type="match status" value="1"/>
</dbReference>
<dbReference type="Pfam" id="PF07859">
    <property type="entry name" value="Abhydrolase_3"/>
    <property type="match status" value="1"/>
</dbReference>
<reference evidence="3 4" key="1">
    <citation type="submission" date="2023-08" db="EMBL/GenBank/DDBJ databases">
        <title>Annotated Genome Sequence of Vanrija albida AlHP1.</title>
        <authorList>
            <person name="Herzog R."/>
        </authorList>
    </citation>
    <scope>NUCLEOTIDE SEQUENCE [LARGE SCALE GENOMIC DNA]</scope>
    <source>
        <strain evidence="3 4">AlHP1</strain>
    </source>
</reference>
<dbReference type="SUPFAM" id="SSF53474">
    <property type="entry name" value="alpha/beta-Hydrolases"/>
    <property type="match status" value="1"/>
</dbReference>
<dbReference type="EC" id="3.1.1.23" evidence="3"/>
<dbReference type="PANTHER" id="PTHR12277">
    <property type="entry name" value="ALPHA/BETA HYDROLASE DOMAIN-CONTAINING PROTEIN"/>
    <property type="match status" value="1"/>
</dbReference>
<dbReference type="EMBL" id="JBBXJM010000001">
    <property type="protein sequence ID" value="KAL1412510.1"/>
    <property type="molecule type" value="Genomic_DNA"/>
</dbReference>
<dbReference type="PANTHER" id="PTHR12277:SF194">
    <property type="entry name" value="FI04476P"/>
    <property type="match status" value="1"/>
</dbReference>
<keyword evidence="3" id="KW-0378">Hydrolase</keyword>
<sequence>MSSQSAQPAAKMRHRIRLRKMSDLATKVCAFIPLMLIVLYIFIVFMSTLTRVQREFLFLHRLRIPTWKKFHSPEYYGLAPFKTRNFKLETPDGETLGTWHVLPQGVYVEQEPFPPRERLPDTIFDDAFGQRPTIIYFHGNAATRAQPHRVRGYMEMSGRLNCNVVAVDYRGFADSSGKPSQEGVIIDARTTYDWVAKKIKTAGADPATNIILCGHSLGTGVTSALAERLAAEGTFPRAIILIAPFSSVIDLVDSFYLFGFFPVFHPLKAVPRIKEYIRSSWADPFESKHSLLTTSSPMLLLHTLNDGVIPSTHSETLFNVMLNRSGAQNKPHVEETNYEGWGTLKVAYPNGLPLIKWEGKHGGHNDLGWAEGTFDLMAWVADL</sequence>
<evidence type="ECO:0000313" key="4">
    <source>
        <dbReference type="Proteomes" id="UP001565368"/>
    </source>
</evidence>
<proteinExistence type="predicted"/>
<dbReference type="InterPro" id="IPR029058">
    <property type="entry name" value="AB_hydrolase_fold"/>
</dbReference>
<dbReference type="GeneID" id="95981299"/>
<name>A0ABR3QCR0_9TREE</name>
<keyword evidence="1" id="KW-0812">Transmembrane</keyword>
<evidence type="ECO:0000313" key="3">
    <source>
        <dbReference type="EMBL" id="KAL1412510.1"/>
    </source>
</evidence>
<feature type="domain" description="Alpha/beta hydrolase fold-3" evidence="2">
    <location>
        <begin position="134"/>
        <end position="246"/>
    </location>
</feature>
<keyword evidence="4" id="KW-1185">Reference proteome</keyword>
<keyword evidence="1" id="KW-1133">Transmembrane helix</keyword>
<dbReference type="GO" id="GO:0047372">
    <property type="term" value="F:monoacylglycerol lipase activity"/>
    <property type="evidence" value="ECO:0007669"/>
    <property type="project" value="UniProtKB-EC"/>
</dbReference>
<accession>A0ABR3QCR0</accession>
<organism evidence="3 4">
    <name type="scientific">Vanrija albida</name>
    <dbReference type="NCBI Taxonomy" id="181172"/>
    <lineage>
        <taxon>Eukaryota</taxon>
        <taxon>Fungi</taxon>
        <taxon>Dikarya</taxon>
        <taxon>Basidiomycota</taxon>
        <taxon>Agaricomycotina</taxon>
        <taxon>Tremellomycetes</taxon>
        <taxon>Trichosporonales</taxon>
        <taxon>Trichosporonaceae</taxon>
        <taxon>Vanrija</taxon>
    </lineage>
</organism>
<evidence type="ECO:0000259" key="2">
    <source>
        <dbReference type="Pfam" id="PF07859"/>
    </source>
</evidence>
<evidence type="ECO:0000256" key="1">
    <source>
        <dbReference type="SAM" id="Phobius"/>
    </source>
</evidence>
<dbReference type="RefSeq" id="XP_069212454.1">
    <property type="nucleotide sequence ID" value="XM_069348910.1"/>
</dbReference>
<dbReference type="Proteomes" id="UP001565368">
    <property type="component" value="Unassembled WGS sequence"/>
</dbReference>
<comment type="caution">
    <text evidence="3">The sequence shown here is derived from an EMBL/GenBank/DDBJ whole genome shotgun (WGS) entry which is preliminary data.</text>
</comment>
<dbReference type="InterPro" id="IPR013094">
    <property type="entry name" value="AB_hydrolase_3"/>
</dbReference>